<organism evidence="2 3">
    <name type="scientific">Eragrostis curvula</name>
    <name type="common">weeping love grass</name>
    <dbReference type="NCBI Taxonomy" id="38414"/>
    <lineage>
        <taxon>Eukaryota</taxon>
        <taxon>Viridiplantae</taxon>
        <taxon>Streptophyta</taxon>
        <taxon>Embryophyta</taxon>
        <taxon>Tracheophyta</taxon>
        <taxon>Spermatophyta</taxon>
        <taxon>Magnoliopsida</taxon>
        <taxon>Liliopsida</taxon>
        <taxon>Poales</taxon>
        <taxon>Poaceae</taxon>
        <taxon>PACMAD clade</taxon>
        <taxon>Chloridoideae</taxon>
        <taxon>Eragrostideae</taxon>
        <taxon>Eragrostidinae</taxon>
        <taxon>Eragrostis</taxon>
    </lineage>
</organism>
<protein>
    <submittedName>
        <fullName evidence="2">Uncharacterized protein</fullName>
    </submittedName>
</protein>
<keyword evidence="3" id="KW-1185">Reference proteome</keyword>
<gene>
    <name evidence="2" type="ORF">EJB05_12003</name>
</gene>
<feature type="non-terminal residue" evidence="2">
    <location>
        <position position="1"/>
    </location>
</feature>
<evidence type="ECO:0000313" key="2">
    <source>
        <dbReference type="EMBL" id="TVU38619.1"/>
    </source>
</evidence>
<reference evidence="2 3" key="1">
    <citation type="journal article" date="2019" name="Sci. Rep.">
        <title>A high-quality genome of Eragrostis curvula grass provides insights into Poaceae evolution and supports new strategies to enhance forage quality.</title>
        <authorList>
            <person name="Carballo J."/>
            <person name="Santos B.A.C.M."/>
            <person name="Zappacosta D."/>
            <person name="Garbus I."/>
            <person name="Selva J.P."/>
            <person name="Gallo C.A."/>
            <person name="Diaz A."/>
            <person name="Albertini E."/>
            <person name="Caccamo M."/>
            <person name="Echenique V."/>
        </authorList>
    </citation>
    <scope>NUCLEOTIDE SEQUENCE [LARGE SCALE GENOMIC DNA]</scope>
    <source>
        <strain evidence="3">cv. Victoria</strain>
        <tissue evidence="2">Leaf</tissue>
    </source>
</reference>
<dbReference type="AlphaFoldDB" id="A0A5J9VQY3"/>
<dbReference type="Proteomes" id="UP000324897">
    <property type="component" value="Chromosome 4"/>
</dbReference>
<sequence>IHGVLSKSNQEDNEALPFCSAAPGCASLCPVTASRVTRRVDVTAIHLFGRVSAGARAADHVGFERHVVGGASQATAGPLWSGRCRQRGTRRPDAMTGTNDGRAFSALTSRLVVPTSFPAHALPAPGIELTHATSYPKEVPGVSCEKLGFSRFNPRLIMTSLDSLDYLLHDHEAQGDEVLPGSKTSHSTVLEIF</sequence>
<comment type="caution">
    <text evidence="2">The sequence shown here is derived from an EMBL/GenBank/DDBJ whole genome shotgun (WGS) entry which is preliminary data.</text>
</comment>
<name>A0A5J9VQY3_9POAL</name>
<evidence type="ECO:0000313" key="3">
    <source>
        <dbReference type="Proteomes" id="UP000324897"/>
    </source>
</evidence>
<dbReference type="EMBL" id="RWGY01000007">
    <property type="protein sequence ID" value="TVU38619.1"/>
    <property type="molecule type" value="Genomic_DNA"/>
</dbReference>
<feature type="region of interest" description="Disordered" evidence="1">
    <location>
        <begin position="79"/>
        <end position="100"/>
    </location>
</feature>
<proteinExistence type="predicted"/>
<evidence type="ECO:0000256" key="1">
    <source>
        <dbReference type="SAM" id="MobiDB-lite"/>
    </source>
</evidence>
<dbReference type="Gramene" id="TVU38619">
    <property type="protein sequence ID" value="TVU38619"/>
    <property type="gene ID" value="EJB05_12003"/>
</dbReference>
<accession>A0A5J9VQY3</accession>